<dbReference type="InterPro" id="IPR041419">
    <property type="entry name" value="TnsE_C"/>
</dbReference>
<protein>
    <submittedName>
        <fullName evidence="3">TnsE</fullName>
    </submittedName>
</protein>
<organism evidence="3">
    <name type="scientific">Providencia stuartii</name>
    <dbReference type="NCBI Taxonomy" id="588"/>
    <lineage>
        <taxon>Bacteria</taxon>
        <taxon>Pseudomonadati</taxon>
        <taxon>Pseudomonadota</taxon>
        <taxon>Gammaproteobacteria</taxon>
        <taxon>Enterobacterales</taxon>
        <taxon>Morganellaceae</taxon>
        <taxon>Providencia</taxon>
    </lineage>
</organism>
<evidence type="ECO:0000256" key="1">
    <source>
        <dbReference type="SAM" id="MobiDB-lite"/>
    </source>
</evidence>
<sequence>MVKIASFDDNVQVVHIGHLFRNSENKEWRIFVWFNPMQEQKWTRFTHLPLLSRAKVVNSTTKQINKADRVIEFGASDLQRAKMIDFPNLSSFASVRNKDGAQNSFIYEVETPYSKIRYHIPQLELARALFLINSYFCRSCLSSTALQQEFDVHYEVERDHLEIRVLPSASFPKGVLEQSAVVQLLVWLFSDQDVMDSYESIFKHYQQNREIKNGVESWCFSFDPPPMQGWKLHVKGRSSNEGKDYLVEEIVGLELEVRLPRTTRISHASFQEKEAGEGSTQHIAVSTESVVDDEDLQLDDEETANVDTGTRVIEADPTWVSFSRPSRIERSRRTRKSSQTILEKEEATTDGNSSLVSTDEPHLGGVLAAADVGGKQDATNYNHIFANRFTAFNKLLSIIKTKFACRVLFEETLVLPKVGRSRLHLCKDGSPRVIKAVGLRRNGSEFVLLEVDASDGVKMLSTKVLTGVDGETWRSDFERIRRGVVKSSLNWPNGLFDQLYGIDGHRGVNHPKGLRELEVLREDMEGWGKRVVEACLVLD</sequence>
<dbReference type="EMBL" id="DQ533991">
    <property type="protein sequence ID" value="ABG21696.1"/>
    <property type="molecule type" value="Genomic_DNA"/>
</dbReference>
<feature type="region of interest" description="Disordered" evidence="1">
    <location>
        <begin position="324"/>
        <end position="358"/>
    </location>
</feature>
<reference evidence="3" key="1">
    <citation type="journal article" date="2006" name="J. Antimicrob. Chemother.">
        <title>Diverse class 2 integrons in bacteria from beef cattle sources.</title>
        <authorList>
            <person name="Barlow R.S."/>
            <person name="Gobius K.S."/>
        </authorList>
    </citation>
    <scope>NUCLEOTIDE SEQUENCE</scope>
    <source>
        <strain evidence="4">ABR130a</strain>
        <strain evidence="3">ABR23a</strain>
    </source>
</reference>
<dbReference type="SMR" id="A0MD83"/>
<dbReference type="InterPro" id="IPR016421">
    <property type="entry name" value="Transposition_TnsE"/>
</dbReference>
<evidence type="ECO:0000259" key="2">
    <source>
        <dbReference type="Pfam" id="PF18623"/>
    </source>
</evidence>
<accession>A0MD83</accession>
<dbReference type="Pfam" id="PF18623">
    <property type="entry name" value="TnsE_C"/>
    <property type="match status" value="1"/>
</dbReference>
<proteinExistence type="predicted"/>
<dbReference type="EMBL" id="DQ533990">
    <property type="protein sequence ID" value="ABG21684.1"/>
    <property type="molecule type" value="Genomic_DNA"/>
</dbReference>
<evidence type="ECO:0000313" key="3">
    <source>
        <dbReference type="EMBL" id="ABG21684.1"/>
    </source>
</evidence>
<evidence type="ECO:0000313" key="4">
    <source>
        <dbReference type="EMBL" id="ABG21696.1"/>
    </source>
</evidence>
<gene>
    <name evidence="3" type="primary">tnsE</name>
</gene>
<name>A0MD83_PROST</name>
<dbReference type="PIRSF" id="PIRSF004567">
    <property type="entry name" value="Transposition_TnsE"/>
    <property type="match status" value="1"/>
</dbReference>
<dbReference type="AlphaFoldDB" id="A0MD83"/>
<feature type="domain" description="TnsE C-terminal" evidence="2">
    <location>
        <begin position="387"/>
        <end position="531"/>
    </location>
</feature>